<reference evidence="2" key="1">
    <citation type="submission" date="2018-05" db="EMBL/GenBank/DDBJ databases">
        <authorList>
            <person name="Lanie J.A."/>
            <person name="Ng W.-L."/>
            <person name="Kazmierczak K.M."/>
            <person name="Andrzejewski T.M."/>
            <person name="Davidsen T.M."/>
            <person name="Wayne K.J."/>
            <person name="Tettelin H."/>
            <person name="Glass J.I."/>
            <person name="Rusch D."/>
            <person name="Podicherti R."/>
            <person name="Tsui H.-C.T."/>
            <person name="Winkler M.E."/>
        </authorList>
    </citation>
    <scope>NUCLEOTIDE SEQUENCE</scope>
</reference>
<feature type="non-terminal residue" evidence="2">
    <location>
        <position position="1"/>
    </location>
</feature>
<evidence type="ECO:0000256" key="1">
    <source>
        <dbReference type="SAM" id="Phobius"/>
    </source>
</evidence>
<sequence length="289" mass="32986">RPGLVYGGNPGSVYKTLILLTKSSIMLPSFFPTVYVQPISVEDICKALLRLAVKPDLVQKEFNIAAHKPISFSKFLKELAWRRLHRLRFFIPFPAFILQILLGAGSLFSANVMNLSVRFRSLLQTPYIATETSLDILDMELSDLPEGFWLNRTAGRRQLLEEGRAILRYVSGRAPSPSMISRYVKAIELSKDSKALGLQNIVLTFPKLLYLLEGRGIIKRPTVFKELERRLDFALVLAEASVDNIDDFILHKSVSKIKVILLIFWVLSKEILMQMIRPLISLVLRWFIK</sequence>
<feature type="transmembrane region" description="Helical" evidence="1">
    <location>
        <begin position="89"/>
        <end position="110"/>
    </location>
</feature>
<dbReference type="InterPro" id="IPR036291">
    <property type="entry name" value="NAD(P)-bd_dom_sf"/>
</dbReference>
<accession>A0A382L6T6</accession>
<dbReference type="AlphaFoldDB" id="A0A382L6T6"/>
<proteinExistence type="predicted"/>
<dbReference type="SUPFAM" id="SSF51735">
    <property type="entry name" value="NAD(P)-binding Rossmann-fold domains"/>
    <property type="match status" value="1"/>
</dbReference>
<keyword evidence="1" id="KW-0472">Membrane</keyword>
<evidence type="ECO:0000313" key="2">
    <source>
        <dbReference type="EMBL" id="SVC32658.1"/>
    </source>
</evidence>
<protein>
    <submittedName>
        <fullName evidence="2">Uncharacterized protein</fullName>
    </submittedName>
</protein>
<gene>
    <name evidence="2" type="ORF">METZ01_LOCUS285512</name>
</gene>
<keyword evidence="1" id="KW-1133">Transmembrane helix</keyword>
<dbReference type="Gene3D" id="3.40.50.720">
    <property type="entry name" value="NAD(P)-binding Rossmann-like Domain"/>
    <property type="match status" value="1"/>
</dbReference>
<organism evidence="2">
    <name type="scientific">marine metagenome</name>
    <dbReference type="NCBI Taxonomy" id="408172"/>
    <lineage>
        <taxon>unclassified sequences</taxon>
        <taxon>metagenomes</taxon>
        <taxon>ecological metagenomes</taxon>
    </lineage>
</organism>
<dbReference type="EMBL" id="UINC01085270">
    <property type="protein sequence ID" value="SVC32658.1"/>
    <property type="molecule type" value="Genomic_DNA"/>
</dbReference>
<keyword evidence="1" id="KW-0812">Transmembrane</keyword>
<name>A0A382L6T6_9ZZZZ</name>